<reference evidence="3" key="1">
    <citation type="journal article" date="2020" name="Stud. Mycol.">
        <title>101 Dothideomycetes genomes: A test case for predicting lifestyles and emergence of pathogens.</title>
        <authorList>
            <person name="Haridas S."/>
            <person name="Albert R."/>
            <person name="Binder M."/>
            <person name="Bloem J."/>
            <person name="LaButti K."/>
            <person name="Salamov A."/>
            <person name="Andreopoulos B."/>
            <person name="Baker S."/>
            <person name="Barry K."/>
            <person name="Bills G."/>
            <person name="Bluhm B."/>
            <person name="Cannon C."/>
            <person name="Castanera R."/>
            <person name="Culley D."/>
            <person name="Daum C."/>
            <person name="Ezra D."/>
            <person name="Gonzalez J."/>
            <person name="Henrissat B."/>
            <person name="Kuo A."/>
            <person name="Liang C."/>
            <person name="Lipzen A."/>
            <person name="Lutzoni F."/>
            <person name="Magnuson J."/>
            <person name="Mondo S."/>
            <person name="Nolan M."/>
            <person name="Ohm R."/>
            <person name="Pangilinan J."/>
            <person name="Park H.-J."/>
            <person name="Ramirez L."/>
            <person name="Alfaro M."/>
            <person name="Sun H."/>
            <person name="Tritt A."/>
            <person name="Yoshinaga Y."/>
            <person name="Zwiers L.-H."/>
            <person name="Turgeon B."/>
            <person name="Goodwin S."/>
            <person name="Spatafora J."/>
            <person name="Crous P."/>
            <person name="Grigoriev I."/>
        </authorList>
    </citation>
    <scope>NUCLEOTIDE SEQUENCE [LARGE SCALE GENOMIC DNA]</scope>
    <source>
        <strain evidence="3">CBS 304.66</strain>
    </source>
</reference>
<dbReference type="AlphaFoldDB" id="A0A9P4K5F6"/>
<evidence type="ECO:0000313" key="3">
    <source>
        <dbReference type="Proteomes" id="UP000800093"/>
    </source>
</evidence>
<proteinExistence type="predicted"/>
<name>A0A9P4K5F6_9PLEO</name>
<dbReference type="Proteomes" id="UP000800093">
    <property type="component" value="Unassembled WGS sequence"/>
</dbReference>
<comment type="caution">
    <text evidence="2">The sequence shown here is derived from an EMBL/GenBank/DDBJ whole genome shotgun (WGS) entry which is preliminary data.</text>
</comment>
<dbReference type="OrthoDB" id="3775988at2759"/>
<feature type="region of interest" description="Disordered" evidence="1">
    <location>
        <begin position="149"/>
        <end position="178"/>
    </location>
</feature>
<evidence type="ECO:0000313" key="2">
    <source>
        <dbReference type="EMBL" id="KAF2263229.1"/>
    </source>
</evidence>
<sequence>MSSSIEQTFKQPPVTECIAGEHCLSFGKKIYVPDKICHECLSGQNPGQLREWADDNPDALAIIELDIKNKQKTKENLEAHSRYLCAFEDPDYQHCRWRKEDLDLRDRRTVCLLVRRKGMACQKCWRHHLKKIELVQYFTPTGLCHEEAFKPSSEAESSDSRVGDNDDEDDVEGYNVIL</sequence>
<gene>
    <name evidence="2" type="ORF">CC78DRAFT_534226</name>
</gene>
<accession>A0A9P4K5F6</accession>
<keyword evidence="3" id="KW-1185">Reference proteome</keyword>
<evidence type="ECO:0000256" key="1">
    <source>
        <dbReference type="SAM" id="MobiDB-lite"/>
    </source>
</evidence>
<protein>
    <submittedName>
        <fullName evidence="2">Uncharacterized protein</fullName>
    </submittedName>
</protein>
<organism evidence="2 3">
    <name type="scientific">Lojkania enalia</name>
    <dbReference type="NCBI Taxonomy" id="147567"/>
    <lineage>
        <taxon>Eukaryota</taxon>
        <taxon>Fungi</taxon>
        <taxon>Dikarya</taxon>
        <taxon>Ascomycota</taxon>
        <taxon>Pezizomycotina</taxon>
        <taxon>Dothideomycetes</taxon>
        <taxon>Pleosporomycetidae</taxon>
        <taxon>Pleosporales</taxon>
        <taxon>Pleosporales incertae sedis</taxon>
        <taxon>Lojkania</taxon>
    </lineage>
</organism>
<dbReference type="EMBL" id="ML986629">
    <property type="protein sequence ID" value="KAF2263229.1"/>
    <property type="molecule type" value="Genomic_DNA"/>
</dbReference>